<dbReference type="Proteomes" id="UP000807469">
    <property type="component" value="Unassembled WGS sequence"/>
</dbReference>
<keyword evidence="2" id="KW-1185">Reference proteome</keyword>
<dbReference type="EMBL" id="MU155550">
    <property type="protein sequence ID" value="KAF9472316.1"/>
    <property type="molecule type" value="Genomic_DNA"/>
</dbReference>
<gene>
    <name evidence="1" type="ORF">BDN70DRAFT_489567</name>
</gene>
<evidence type="ECO:0000313" key="1">
    <source>
        <dbReference type="EMBL" id="KAF9472316.1"/>
    </source>
</evidence>
<organism evidence="1 2">
    <name type="scientific">Pholiota conissans</name>
    <dbReference type="NCBI Taxonomy" id="109636"/>
    <lineage>
        <taxon>Eukaryota</taxon>
        <taxon>Fungi</taxon>
        <taxon>Dikarya</taxon>
        <taxon>Basidiomycota</taxon>
        <taxon>Agaricomycotina</taxon>
        <taxon>Agaricomycetes</taxon>
        <taxon>Agaricomycetidae</taxon>
        <taxon>Agaricales</taxon>
        <taxon>Agaricineae</taxon>
        <taxon>Strophariaceae</taxon>
        <taxon>Pholiota</taxon>
    </lineage>
</organism>
<sequence length="108" mass="12400">MIIFCRLAINHRVRCNIFDALLYEYLVNVRTTTISQYQWDNIFSSSTYHQHPALLPPSWITTPHPQFDAATTINASTTPPKITTEDMGVHVPSQRFIGDFSRKCKCGR</sequence>
<name>A0A9P5YNW7_9AGAR</name>
<protein>
    <submittedName>
        <fullName evidence="1">Uncharacterized protein</fullName>
    </submittedName>
</protein>
<evidence type="ECO:0000313" key="2">
    <source>
        <dbReference type="Proteomes" id="UP000807469"/>
    </source>
</evidence>
<reference evidence="1" key="1">
    <citation type="submission" date="2020-11" db="EMBL/GenBank/DDBJ databases">
        <authorList>
            <consortium name="DOE Joint Genome Institute"/>
            <person name="Ahrendt S."/>
            <person name="Riley R."/>
            <person name="Andreopoulos W."/>
            <person name="Labutti K."/>
            <person name="Pangilinan J."/>
            <person name="Ruiz-Duenas F.J."/>
            <person name="Barrasa J.M."/>
            <person name="Sanchez-Garcia M."/>
            <person name="Camarero S."/>
            <person name="Miyauchi S."/>
            <person name="Serrano A."/>
            <person name="Linde D."/>
            <person name="Babiker R."/>
            <person name="Drula E."/>
            <person name="Ayuso-Fernandez I."/>
            <person name="Pacheco R."/>
            <person name="Padilla G."/>
            <person name="Ferreira P."/>
            <person name="Barriuso J."/>
            <person name="Kellner H."/>
            <person name="Castanera R."/>
            <person name="Alfaro M."/>
            <person name="Ramirez L."/>
            <person name="Pisabarro A.G."/>
            <person name="Kuo A."/>
            <person name="Tritt A."/>
            <person name="Lipzen A."/>
            <person name="He G."/>
            <person name="Yan M."/>
            <person name="Ng V."/>
            <person name="Cullen D."/>
            <person name="Martin F."/>
            <person name="Rosso M.-N."/>
            <person name="Henrissat B."/>
            <person name="Hibbett D."/>
            <person name="Martinez A.T."/>
            <person name="Grigoriev I.V."/>
        </authorList>
    </citation>
    <scope>NUCLEOTIDE SEQUENCE</scope>
    <source>
        <strain evidence="1">CIRM-BRFM 674</strain>
    </source>
</reference>
<proteinExistence type="predicted"/>
<accession>A0A9P5YNW7</accession>
<dbReference type="AlphaFoldDB" id="A0A9P5YNW7"/>
<comment type="caution">
    <text evidence="1">The sequence shown here is derived from an EMBL/GenBank/DDBJ whole genome shotgun (WGS) entry which is preliminary data.</text>
</comment>